<protein>
    <submittedName>
        <fullName evidence="6">EAL domain-containing protein</fullName>
    </submittedName>
</protein>
<dbReference type="InterPro" id="IPR001633">
    <property type="entry name" value="EAL_dom"/>
</dbReference>
<dbReference type="InterPro" id="IPR043128">
    <property type="entry name" value="Rev_trsase/Diguanyl_cyclase"/>
</dbReference>
<dbReference type="Gene3D" id="3.20.20.450">
    <property type="entry name" value="EAL domain"/>
    <property type="match status" value="1"/>
</dbReference>
<keyword evidence="2" id="KW-0472">Membrane</keyword>
<dbReference type="Gene3D" id="3.30.70.270">
    <property type="match status" value="1"/>
</dbReference>
<dbReference type="InterPro" id="IPR003660">
    <property type="entry name" value="HAMP_dom"/>
</dbReference>
<keyword evidence="2" id="KW-0812">Transmembrane</keyword>
<dbReference type="Pfam" id="PF00990">
    <property type="entry name" value="GGDEF"/>
    <property type="match status" value="1"/>
</dbReference>
<dbReference type="InterPro" id="IPR029787">
    <property type="entry name" value="Nucleotide_cyclase"/>
</dbReference>
<accession>A0ABU9TPV7</accession>
<dbReference type="Pfam" id="PF16448">
    <property type="entry name" value="LapD_MoxY_N"/>
    <property type="match status" value="1"/>
</dbReference>
<reference evidence="6 7" key="1">
    <citation type="submission" date="2024-03" db="EMBL/GenBank/DDBJ databases">
        <title>Community enrichment and isolation of bacterial strains for fucoidan degradation.</title>
        <authorList>
            <person name="Sichert A."/>
        </authorList>
    </citation>
    <scope>NUCLEOTIDE SEQUENCE [LARGE SCALE GENOMIC DNA]</scope>
    <source>
        <strain evidence="6 7">AS76</strain>
    </source>
</reference>
<dbReference type="PROSITE" id="PS50887">
    <property type="entry name" value="GGDEF"/>
    <property type="match status" value="1"/>
</dbReference>
<feature type="domain" description="EAL" evidence="3">
    <location>
        <begin position="411"/>
        <end position="649"/>
    </location>
</feature>
<sequence>MSLVNQLIAAIFAILIGLVSGTLYIMSESSRSILQDQLESHAQDSATHLGLYLGPYMAKNDSATVETAVNAIFDSGFYQQIIVTNAEQGILFEKTAPSKVSDEIPTWFQNLVVITPPSMYRDVTYQWQQVGKIYVRSSADYAYDKLWKGAQDSIILFVSLSIICLLAISSLIRYLLRPLNKVEQQAIALSEKRYIEQEKLPRTRELKRVVEAMNRMVHRVRGMFEEQARNIEELRRNAYQDNLTGLANQRATIAQLAERIDYRKDFGKGTLFNIHLINLQEINHKIGMDKTNNLLKHLAIQLQDVSRQADQSVLGRMTGADFVLLTSHLNKDQLKRKLDKVDQESRKLLAQFMDTEISYPVIGVGSCECSDLSNSSQLLSEASLASEEAVKDGVLWKEYNGEAKQSVDPQPSDWKQHVANAINQRKIFLQVQSVFNKSPNSMPIQDEIFARILDRDNQATSAGEFINLVKELGLMAEMDRAVIELALQKADTAACPLTINLSHEAVQSDDFIAWLSARLKGKSLAGKILFELDETGVLNNTDAITHFRKSLKELNIGFGVDHFGVHPNGFSYLYSVQPDYVKIDGSLIREIDQNAEDQFFVSSLISVAHSLDIKAYAEHVERESQLQLLTQLEIDGSQGYLHGSPRKLS</sequence>
<evidence type="ECO:0000256" key="1">
    <source>
        <dbReference type="SAM" id="Coils"/>
    </source>
</evidence>
<dbReference type="RefSeq" id="WP_339891647.1">
    <property type="nucleotide sequence ID" value="NZ_CAXBCE010000026.1"/>
</dbReference>
<evidence type="ECO:0000313" key="7">
    <source>
        <dbReference type="Proteomes" id="UP001449225"/>
    </source>
</evidence>
<keyword evidence="1" id="KW-0175">Coiled coil</keyword>
<keyword evidence="2" id="KW-1133">Transmembrane helix</keyword>
<dbReference type="Gene3D" id="3.30.110.200">
    <property type="match status" value="1"/>
</dbReference>
<dbReference type="PROSITE" id="PS50885">
    <property type="entry name" value="HAMP"/>
    <property type="match status" value="1"/>
</dbReference>
<feature type="domain" description="GGDEF" evidence="5">
    <location>
        <begin position="267"/>
        <end position="402"/>
    </location>
</feature>
<feature type="transmembrane region" description="Helical" evidence="2">
    <location>
        <begin position="154"/>
        <end position="176"/>
    </location>
</feature>
<dbReference type="EMBL" id="JBBMRA010000002">
    <property type="protein sequence ID" value="MEM5535441.1"/>
    <property type="molecule type" value="Genomic_DNA"/>
</dbReference>
<dbReference type="CDD" id="cd01948">
    <property type="entry name" value="EAL"/>
    <property type="match status" value="1"/>
</dbReference>
<dbReference type="SUPFAM" id="SSF55073">
    <property type="entry name" value="Nucleotide cyclase"/>
    <property type="match status" value="1"/>
</dbReference>
<feature type="transmembrane region" description="Helical" evidence="2">
    <location>
        <begin position="6"/>
        <end position="26"/>
    </location>
</feature>
<dbReference type="SMART" id="SM00267">
    <property type="entry name" value="GGDEF"/>
    <property type="match status" value="1"/>
</dbReference>
<name>A0ABU9TPV7_9GAMM</name>
<dbReference type="InterPro" id="IPR050706">
    <property type="entry name" value="Cyclic-di-GMP_PDE-like"/>
</dbReference>
<evidence type="ECO:0000259" key="4">
    <source>
        <dbReference type="PROSITE" id="PS50885"/>
    </source>
</evidence>
<evidence type="ECO:0000259" key="5">
    <source>
        <dbReference type="PROSITE" id="PS50887"/>
    </source>
</evidence>
<dbReference type="InterPro" id="IPR035919">
    <property type="entry name" value="EAL_sf"/>
</dbReference>
<dbReference type="SMART" id="SM00052">
    <property type="entry name" value="EAL"/>
    <property type="match status" value="1"/>
</dbReference>
<proteinExistence type="predicted"/>
<dbReference type="SMART" id="SM00304">
    <property type="entry name" value="HAMP"/>
    <property type="match status" value="1"/>
</dbReference>
<gene>
    <name evidence="6" type="ORF">WNY58_03445</name>
</gene>
<dbReference type="Proteomes" id="UP001449225">
    <property type="component" value="Unassembled WGS sequence"/>
</dbReference>
<feature type="coiled-coil region" evidence="1">
    <location>
        <begin position="288"/>
        <end position="351"/>
    </location>
</feature>
<dbReference type="PROSITE" id="PS50883">
    <property type="entry name" value="EAL"/>
    <property type="match status" value="1"/>
</dbReference>
<keyword evidence="7" id="KW-1185">Reference proteome</keyword>
<dbReference type="InterPro" id="IPR042461">
    <property type="entry name" value="LapD_MoxY_peri_C"/>
</dbReference>
<evidence type="ECO:0000256" key="2">
    <source>
        <dbReference type="SAM" id="Phobius"/>
    </source>
</evidence>
<dbReference type="InterPro" id="IPR000160">
    <property type="entry name" value="GGDEF_dom"/>
</dbReference>
<dbReference type="Pfam" id="PF00563">
    <property type="entry name" value="EAL"/>
    <property type="match status" value="1"/>
</dbReference>
<feature type="domain" description="HAMP" evidence="4">
    <location>
        <begin position="173"/>
        <end position="225"/>
    </location>
</feature>
<evidence type="ECO:0000313" key="6">
    <source>
        <dbReference type="EMBL" id="MEM5535441.1"/>
    </source>
</evidence>
<dbReference type="PANTHER" id="PTHR33121">
    <property type="entry name" value="CYCLIC DI-GMP PHOSPHODIESTERASE PDEF"/>
    <property type="match status" value="1"/>
</dbReference>
<evidence type="ECO:0000259" key="3">
    <source>
        <dbReference type="PROSITE" id="PS50883"/>
    </source>
</evidence>
<dbReference type="Gene3D" id="6.20.270.20">
    <property type="entry name" value="LapD/MoxY periplasmic domain"/>
    <property type="match status" value="1"/>
</dbReference>
<organism evidence="6 7">
    <name type="scientific">Neptuniibacter pectenicola</name>
    <dbReference type="NCBI Taxonomy" id="1806669"/>
    <lineage>
        <taxon>Bacteria</taxon>
        <taxon>Pseudomonadati</taxon>
        <taxon>Pseudomonadota</taxon>
        <taxon>Gammaproteobacteria</taxon>
        <taxon>Oceanospirillales</taxon>
        <taxon>Oceanospirillaceae</taxon>
        <taxon>Neptuniibacter</taxon>
    </lineage>
</organism>
<dbReference type="PANTHER" id="PTHR33121:SF79">
    <property type="entry name" value="CYCLIC DI-GMP PHOSPHODIESTERASE PDED-RELATED"/>
    <property type="match status" value="1"/>
</dbReference>
<dbReference type="SUPFAM" id="SSF141868">
    <property type="entry name" value="EAL domain-like"/>
    <property type="match status" value="1"/>
</dbReference>
<dbReference type="InterPro" id="IPR032244">
    <property type="entry name" value="LapD_MoxY_N"/>
</dbReference>
<comment type="caution">
    <text evidence="6">The sequence shown here is derived from an EMBL/GenBank/DDBJ whole genome shotgun (WGS) entry which is preliminary data.</text>
</comment>
<dbReference type="NCBIfam" id="TIGR00254">
    <property type="entry name" value="GGDEF"/>
    <property type="match status" value="1"/>
</dbReference>